<keyword evidence="4" id="KW-0032">Aminotransferase</keyword>
<keyword evidence="3" id="KW-0663">Pyridoxal phosphate</keyword>
<evidence type="ECO:0000256" key="3">
    <source>
        <dbReference type="ARBA" id="ARBA00022898"/>
    </source>
</evidence>
<comment type="similarity">
    <text evidence="2">Belongs to the class-III pyridoxal-phosphate-dependent aminotransferase family.</text>
</comment>
<dbReference type="GO" id="GO:0042802">
    <property type="term" value="F:identical protein binding"/>
    <property type="evidence" value="ECO:0007669"/>
    <property type="project" value="TreeGrafter"/>
</dbReference>
<dbReference type="PROSITE" id="PS00600">
    <property type="entry name" value="AA_TRANSFER_CLASS_3"/>
    <property type="match status" value="1"/>
</dbReference>
<evidence type="ECO:0000313" key="4">
    <source>
        <dbReference type="EMBL" id="EQD44866.1"/>
    </source>
</evidence>
<comment type="caution">
    <text evidence="4">The sequence shown here is derived from an EMBL/GenBank/DDBJ whole genome shotgun (WGS) entry which is preliminary data.</text>
</comment>
<dbReference type="InterPro" id="IPR005814">
    <property type="entry name" value="Aminotrans_3"/>
</dbReference>
<reference evidence="4" key="2">
    <citation type="journal article" date="2014" name="ISME J.">
        <title>Microbial stratification in low pH oxic and suboxic macroscopic growths along an acid mine drainage.</title>
        <authorList>
            <person name="Mendez-Garcia C."/>
            <person name="Mesa V."/>
            <person name="Sprenger R.R."/>
            <person name="Richter M."/>
            <person name="Diez M.S."/>
            <person name="Solano J."/>
            <person name="Bargiela R."/>
            <person name="Golyshina O.V."/>
            <person name="Manteca A."/>
            <person name="Ramos J.L."/>
            <person name="Gallego J.R."/>
            <person name="Llorente I."/>
            <person name="Martins Dos Santos V.A."/>
            <person name="Jensen O.N."/>
            <person name="Pelaez A.I."/>
            <person name="Sanchez J."/>
            <person name="Ferrer M."/>
        </authorList>
    </citation>
    <scope>NUCLEOTIDE SEQUENCE</scope>
</reference>
<dbReference type="PANTHER" id="PTHR11986">
    <property type="entry name" value="AMINOTRANSFERASE CLASS III"/>
    <property type="match status" value="1"/>
</dbReference>
<dbReference type="Pfam" id="PF00202">
    <property type="entry name" value="Aminotran_3"/>
    <property type="match status" value="1"/>
</dbReference>
<dbReference type="InterPro" id="IPR050103">
    <property type="entry name" value="Class-III_PLP-dep_AT"/>
</dbReference>
<feature type="non-terminal residue" evidence="4">
    <location>
        <position position="1"/>
    </location>
</feature>
<name>T0ZA82_9ZZZZ</name>
<organism evidence="4">
    <name type="scientific">mine drainage metagenome</name>
    <dbReference type="NCBI Taxonomy" id="410659"/>
    <lineage>
        <taxon>unclassified sequences</taxon>
        <taxon>metagenomes</taxon>
        <taxon>ecological metagenomes</taxon>
    </lineage>
</organism>
<dbReference type="PANTHER" id="PTHR11986:SF58">
    <property type="entry name" value="LEUCINE_METHIONINE RACEMASE"/>
    <property type="match status" value="1"/>
</dbReference>
<dbReference type="AlphaFoldDB" id="T0ZA82"/>
<keyword evidence="4" id="KW-0808">Transferase</keyword>
<dbReference type="Gene3D" id="3.40.640.10">
    <property type="entry name" value="Type I PLP-dependent aspartate aminotransferase-like (Major domain)"/>
    <property type="match status" value="1"/>
</dbReference>
<accession>T0ZA82</accession>
<reference evidence="4" key="1">
    <citation type="submission" date="2013-08" db="EMBL/GenBank/DDBJ databases">
        <authorList>
            <person name="Mendez C."/>
            <person name="Richter M."/>
            <person name="Ferrer M."/>
            <person name="Sanchez J."/>
        </authorList>
    </citation>
    <scope>NUCLEOTIDE SEQUENCE</scope>
</reference>
<dbReference type="Gene3D" id="3.90.1150.10">
    <property type="entry name" value="Aspartate Aminotransferase, domain 1"/>
    <property type="match status" value="1"/>
</dbReference>
<gene>
    <name evidence="4" type="ORF">B1B_13329</name>
</gene>
<dbReference type="InterPro" id="IPR015424">
    <property type="entry name" value="PyrdxlP-dep_Trfase"/>
</dbReference>
<dbReference type="GO" id="GO:0008483">
    <property type="term" value="F:transaminase activity"/>
    <property type="evidence" value="ECO:0007669"/>
    <property type="project" value="UniProtKB-KW"/>
</dbReference>
<evidence type="ECO:0000256" key="2">
    <source>
        <dbReference type="ARBA" id="ARBA00008954"/>
    </source>
</evidence>
<proteinExistence type="inferred from homology"/>
<sequence>IKSILDEHGILFIDDEVQSGIGRTGHWFAIEHHGIVPDIVTTAKALGSGLPIGAIIFRGDLDYTKSGAHSNTFGGNLVAVAGALATLDVIEREHVLENTRTQGAYLQTRLRELQAKYEEIGDVRGLGLMVATEFVTSRTTKEPAVRLRDRILRESYRRGLILLPCGRSSIRYIPPLIIQREEIDEGVEILDAAILAARAR</sequence>
<dbReference type="InterPro" id="IPR015422">
    <property type="entry name" value="PyrdxlP-dep_Trfase_small"/>
</dbReference>
<evidence type="ECO:0000256" key="1">
    <source>
        <dbReference type="ARBA" id="ARBA00001933"/>
    </source>
</evidence>
<dbReference type="EMBL" id="AUZY01008778">
    <property type="protein sequence ID" value="EQD44866.1"/>
    <property type="molecule type" value="Genomic_DNA"/>
</dbReference>
<dbReference type="InterPro" id="IPR015421">
    <property type="entry name" value="PyrdxlP-dep_Trfase_major"/>
</dbReference>
<dbReference type="GO" id="GO:0030170">
    <property type="term" value="F:pyridoxal phosphate binding"/>
    <property type="evidence" value="ECO:0007669"/>
    <property type="project" value="InterPro"/>
</dbReference>
<dbReference type="InterPro" id="IPR049704">
    <property type="entry name" value="Aminotrans_3_PPA_site"/>
</dbReference>
<comment type="cofactor">
    <cofactor evidence="1">
        <name>pyridoxal 5'-phosphate</name>
        <dbReference type="ChEBI" id="CHEBI:597326"/>
    </cofactor>
</comment>
<protein>
    <submittedName>
        <fullName evidence="4">4-aminobutyrate aminotransferase</fullName>
    </submittedName>
</protein>
<dbReference type="SUPFAM" id="SSF53383">
    <property type="entry name" value="PLP-dependent transferases"/>
    <property type="match status" value="1"/>
</dbReference>